<dbReference type="Proteomes" id="UP000269793">
    <property type="component" value="Chromosome I"/>
</dbReference>
<keyword evidence="7 14" id="KW-0028">Amino-acid biosynthesis</keyword>
<organism evidence="16 17">
    <name type="scientific">Malassezia restricta (strain ATCC 96810 / NBRC 103918 / CBS 7877)</name>
    <name type="common">Seborrheic dermatitis infection agent</name>
    <dbReference type="NCBI Taxonomy" id="425264"/>
    <lineage>
        <taxon>Eukaryota</taxon>
        <taxon>Fungi</taxon>
        <taxon>Dikarya</taxon>
        <taxon>Basidiomycota</taxon>
        <taxon>Ustilaginomycotina</taxon>
        <taxon>Malasseziomycetes</taxon>
        <taxon>Malasseziales</taxon>
        <taxon>Malasseziaceae</taxon>
        <taxon>Malassezia</taxon>
    </lineage>
</organism>
<dbReference type="EMBL" id="CP033148">
    <property type="protein sequence ID" value="AYO41097.1"/>
    <property type="molecule type" value="Genomic_DNA"/>
</dbReference>
<dbReference type="PANTHER" id="PTHR48078:SF11">
    <property type="entry name" value="THREONINE DEHYDRATASE, MITOCHONDRIAL"/>
    <property type="match status" value="1"/>
</dbReference>
<dbReference type="GO" id="GO:0004794">
    <property type="term" value="F:threonine deaminase activity"/>
    <property type="evidence" value="ECO:0007669"/>
    <property type="project" value="UniProtKB-UniRule"/>
</dbReference>
<comment type="subunit">
    <text evidence="6">Homotetramer.</text>
</comment>
<evidence type="ECO:0000256" key="3">
    <source>
        <dbReference type="ARBA" id="ARBA00004173"/>
    </source>
</evidence>
<dbReference type="AlphaFoldDB" id="A0A3G2S4I4"/>
<dbReference type="NCBIfam" id="TIGR01124">
    <property type="entry name" value="ilvA_2Cterm"/>
    <property type="match status" value="1"/>
</dbReference>
<evidence type="ECO:0000256" key="8">
    <source>
        <dbReference type="ARBA" id="ARBA00022624"/>
    </source>
</evidence>
<dbReference type="EC" id="4.3.1.19" evidence="14"/>
<dbReference type="InterPro" id="IPR001721">
    <property type="entry name" value="TD_ACT-like"/>
</dbReference>
<evidence type="ECO:0000256" key="5">
    <source>
        <dbReference type="ARBA" id="ARBA00010869"/>
    </source>
</evidence>
<dbReference type="Pfam" id="PF00585">
    <property type="entry name" value="Thr_dehydrat_C"/>
    <property type="match status" value="2"/>
</dbReference>
<evidence type="ECO:0000256" key="4">
    <source>
        <dbReference type="ARBA" id="ARBA00004810"/>
    </source>
</evidence>
<comment type="catalytic activity">
    <reaction evidence="1 14">
        <text>L-threonine = 2-oxobutanoate + NH4(+)</text>
        <dbReference type="Rhea" id="RHEA:22108"/>
        <dbReference type="ChEBI" id="CHEBI:16763"/>
        <dbReference type="ChEBI" id="CHEBI:28938"/>
        <dbReference type="ChEBI" id="CHEBI:57926"/>
        <dbReference type="EC" id="4.3.1.19"/>
    </reaction>
</comment>
<dbReference type="GO" id="GO:0005739">
    <property type="term" value="C:mitochondrion"/>
    <property type="evidence" value="ECO:0007669"/>
    <property type="project" value="UniProtKB-SubCell"/>
</dbReference>
<dbReference type="InterPro" id="IPR036052">
    <property type="entry name" value="TrpB-like_PALP_sf"/>
</dbReference>
<name>A0A3G2S4I4_MALR7</name>
<dbReference type="GO" id="GO:0009097">
    <property type="term" value="P:isoleucine biosynthetic process"/>
    <property type="evidence" value="ECO:0007669"/>
    <property type="project" value="UniProtKB-UniRule"/>
</dbReference>
<evidence type="ECO:0000313" key="16">
    <source>
        <dbReference type="EMBL" id="AYO41097.1"/>
    </source>
</evidence>
<dbReference type="InterPro" id="IPR050147">
    <property type="entry name" value="Ser/Thr_Dehydratase"/>
</dbReference>
<evidence type="ECO:0000256" key="2">
    <source>
        <dbReference type="ARBA" id="ARBA00001933"/>
    </source>
</evidence>
<dbReference type="PROSITE" id="PS51672">
    <property type="entry name" value="ACT_LIKE"/>
    <property type="match status" value="1"/>
</dbReference>
<proteinExistence type="inferred from homology"/>
<dbReference type="InterPro" id="IPR038110">
    <property type="entry name" value="TD_ACT-like_sf"/>
</dbReference>
<dbReference type="InterPro" id="IPR001926">
    <property type="entry name" value="TrpB-like_PALP"/>
</dbReference>
<comment type="pathway">
    <text evidence="4 14">Amino-acid biosynthesis; L-isoleucine biosynthesis; 2-oxobutanoate from L-threonine: step 1/1.</text>
</comment>
<comment type="cofactor">
    <cofactor evidence="2 14">
        <name>pyridoxal 5'-phosphate</name>
        <dbReference type="ChEBI" id="CHEBI:597326"/>
    </cofactor>
</comment>
<dbReference type="STRING" id="425264.A0A3G2S4I4"/>
<dbReference type="SUPFAM" id="SSF55021">
    <property type="entry name" value="ACT-like"/>
    <property type="match status" value="1"/>
</dbReference>
<keyword evidence="10 14" id="KW-0663">Pyridoxal phosphate</keyword>
<keyword evidence="17" id="KW-1185">Reference proteome</keyword>
<dbReference type="Pfam" id="PF00291">
    <property type="entry name" value="PALP"/>
    <property type="match status" value="1"/>
</dbReference>
<reference evidence="16 17" key="1">
    <citation type="submission" date="2018-10" db="EMBL/GenBank/DDBJ databases">
        <title>Complete genome sequence of Malassezia restricta CBS 7877.</title>
        <authorList>
            <person name="Morand S.C."/>
            <person name="Bertignac M."/>
            <person name="Iltis A."/>
            <person name="Kolder I."/>
            <person name="Pirovano W."/>
            <person name="Jourdain R."/>
            <person name="Clavaud C."/>
        </authorList>
    </citation>
    <scope>NUCLEOTIDE SEQUENCE [LARGE SCALE GENOMIC DNA]</scope>
    <source>
        <strain evidence="16 17">CBS 7877</strain>
    </source>
</reference>
<evidence type="ECO:0000256" key="12">
    <source>
        <dbReference type="ARBA" id="ARBA00023239"/>
    </source>
</evidence>
<keyword evidence="13 14" id="KW-0100">Branched-chain amino acid biosynthesis</keyword>
<comment type="similarity">
    <text evidence="5 14">Belongs to the serine/threonine dehydratase family.</text>
</comment>
<evidence type="ECO:0000313" key="17">
    <source>
        <dbReference type="Proteomes" id="UP000269793"/>
    </source>
</evidence>
<gene>
    <name evidence="16" type="primary">ILV1</name>
    <name evidence="16" type="ORF">DNF11_0147</name>
</gene>
<dbReference type="UniPathway" id="UPA00047">
    <property type="reaction ID" value="UER00054"/>
</dbReference>
<keyword evidence="8 14" id="KW-0412">Isoleucine biosynthesis</keyword>
<dbReference type="GO" id="GO:0030170">
    <property type="term" value="F:pyridoxal phosphate binding"/>
    <property type="evidence" value="ECO:0007669"/>
    <property type="project" value="InterPro"/>
</dbReference>
<dbReference type="CDD" id="cd04907">
    <property type="entry name" value="ACT_ThrD-I_2"/>
    <property type="match status" value="1"/>
</dbReference>
<dbReference type="FunFam" id="3.40.1020.10:FF:000001">
    <property type="entry name" value="L-threonine dehydratase"/>
    <property type="match status" value="1"/>
</dbReference>
<sequence>MNDAPVAPAVYLHAAREHVVNEETRRMYEELPSYQRLADGTPDYLRMILGAHLYDLARQTPLQPASKLSRRLGCEILLKREDLQPVYSFKLRGAYNMMRQLDDQRKWKGVIACSAGNHAQGVAMSGAHLSIPCTIVMPIGTPSIKWENVQRLGAKVLFHGANFDEAKAECARLAEAHGLTVIPPFDHPQVITGQGTVAVEICRQTDMEHVDAVFCAVGGGGLLSGVAAYIKRVAPPHVKVMGVETYDADALAQSLERRERVELSDVGLFSDGTAVRVMGDETLRLCSSLVDGVVRVSNDEICAAIKDVFEDSRAITEPAGALAVAGMKRYIASQRGDAAGRRFVAVISGANMNFNRLRFVSERAELGEQREVIVSVTIPDRPGSFFRLHQFLHPRDVTEFSYRYSGAPQAHILASFLLNGTVPAREANPIVSSTQALEPHANLRELEIRGILQALNEAGMPAEDMSHNELAKSHSRYLIGGRATVPDERLFRFRFPERPGALQRFLTGIDAGWNISLFHYRREGGDIARVLAGVQVPPETNAKFDQFLHDLGYVFEEETHNPIYKQYLLATPPSL</sequence>
<dbReference type="OrthoDB" id="4418812at2759"/>
<keyword evidence="9" id="KW-0677">Repeat</keyword>
<dbReference type="PANTHER" id="PTHR48078">
    <property type="entry name" value="THREONINE DEHYDRATASE, MITOCHONDRIAL-RELATED"/>
    <property type="match status" value="1"/>
</dbReference>
<comment type="subcellular location">
    <subcellularLocation>
        <location evidence="3">Mitochondrion</location>
    </subcellularLocation>
</comment>
<evidence type="ECO:0000256" key="9">
    <source>
        <dbReference type="ARBA" id="ARBA00022737"/>
    </source>
</evidence>
<evidence type="ECO:0000256" key="1">
    <source>
        <dbReference type="ARBA" id="ARBA00001274"/>
    </source>
</evidence>
<dbReference type="VEuPathDB" id="FungiDB:DNF11_0147"/>
<evidence type="ECO:0000256" key="14">
    <source>
        <dbReference type="RuleBase" id="RU362012"/>
    </source>
</evidence>
<dbReference type="InterPro" id="IPR005787">
    <property type="entry name" value="Thr_deHydtase_biosynth"/>
</dbReference>
<dbReference type="FunFam" id="3.40.50.1100:FF:000005">
    <property type="entry name" value="Threonine dehydratase catabolic"/>
    <property type="match status" value="1"/>
</dbReference>
<dbReference type="GO" id="GO:0003941">
    <property type="term" value="F:L-serine ammonia-lyase activity"/>
    <property type="evidence" value="ECO:0007669"/>
    <property type="project" value="TreeGrafter"/>
</dbReference>
<evidence type="ECO:0000256" key="10">
    <source>
        <dbReference type="ARBA" id="ARBA00022898"/>
    </source>
</evidence>
<dbReference type="SUPFAM" id="SSF53686">
    <property type="entry name" value="Tryptophan synthase beta subunit-like PLP-dependent enzymes"/>
    <property type="match status" value="1"/>
</dbReference>
<keyword evidence="12 14" id="KW-0456">Lyase</keyword>
<evidence type="ECO:0000256" key="11">
    <source>
        <dbReference type="ARBA" id="ARBA00023128"/>
    </source>
</evidence>
<evidence type="ECO:0000256" key="7">
    <source>
        <dbReference type="ARBA" id="ARBA00022605"/>
    </source>
</evidence>
<dbReference type="InterPro" id="IPR045865">
    <property type="entry name" value="ACT-like_dom_sf"/>
</dbReference>
<evidence type="ECO:0000256" key="13">
    <source>
        <dbReference type="ARBA" id="ARBA00023304"/>
    </source>
</evidence>
<dbReference type="Gene3D" id="3.40.1020.10">
    <property type="entry name" value="Biosynthetic Threonine Deaminase, Domain 3"/>
    <property type="match status" value="1"/>
</dbReference>
<dbReference type="PROSITE" id="PS00165">
    <property type="entry name" value="DEHYDRATASE_SER_THR"/>
    <property type="match status" value="1"/>
</dbReference>
<evidence type="ECO:0000259" key="15">
    <source>
        <dbReference type="PROSITE" id="PS51672"/>
    </source>
</evidence>
<dbReference type="GO" id="GO:0006567">
    <property type="term" value="P:L-threonine catabolic process"/>
    <property type="evidence" value="ECO:0007669"/>
    <property type="project" value="TreeGrafter"/>
</dbReference>
<dbReference type="InterPro" id="IPR000634">
    <property type="entry name" value="Ser/Thr_deHydtase_PyrdxlP-BS"/>
</dbReference>
<evidence type="ECO:0000256" key="6">
    <source>
        <dbReference type="ARBA" id="ARBA00011881"/>
    </source>
</evidence>
<dbReference type="FunFam" id="3.40.50.1100:FF:000008">
    <property type="entry name" value="L-threonine dehydratase"/>
    <property type="match status" value="1"/>
</dbReference>
<keyword evidence="11" id="KW-0496">Mitochondrion</keyword>
<dbReference type="CDD" id="cd01562">
    <property type="entry name" value="Thr-dehyd"/>
    <property type="match status" value="1"/>
</dbReference>
<dbReference type="Gene3D" id="3.40.50.1100">
    <property type="match status" value="2"/>
</dbReference>
<feature type="domain" description="ACT-like" evidence="15">
    <location>
        <begin position="489"/>
        <end position="560"/>
    </location>
</feature>
<protein>
    <recommendedName>
        <fullName evidence="14">Threonine dehydratase</fullName>
        <ecNumber evidence="14">4.3.1.19</ecNumber>
    </recommendedName>
    <alternativeName>
        <fullName evidence="14">Threonine deaminase</fullName>
    </alternativeName>
</protein>
<accession>A0A3G2S4I4</accession>
<dbReference type="GO" id="GO:0006565">
    <property type="term" value="P:L-serine catabolic process"/>
    <property type="evidence" value="ECO:0007669"/>
    <property type="project" value="TreeGrafter"/>
</dbReference>